<dbReference type="Proteomes" id="UP000661507">
    <property type="component" value="Unassembled WGS sequence"/>
</dbReference>
<dbReference type="Gene3D" id="1.20.1050.10">
    <property type="match status" value="1"/>
</dbReference>
<organism evidence="2 3">
    <name type="scientific">Neoroseomonas lacus</name>
    <dbReference type="NCBI Taxonomy" id="287609"/>
    <lineage>
        <taxon>Bacteria</taxon>
        <taxon>Pseudomonadati</taxon>
        <taxon>Pseudomonadota</taxon>
        <taxon>Alphaproteobacteria</taxon>
        <taxon>Acetobacterales</taxon>
        <taxon>Acetobacteraceae</taxon>
        <taxon>Neoroseomonas</taxon>
    </lineage>
</organism>
<dbReference type="GO" id="GO:0005737">
    <property type="term" value="C:cytoplasm"/>
    <property type="evidence" value="ECO:0007669"/>
    <property type="project" value="TreeGrafter"/>
</dbReference>
<dbReference type="InterPro" id="IPR004045">
    <property type="entry name" value="Glutathione_S-Trfase_N"/>
</dbReference>
<evidence type="ECO:0000313" key="2">
    <source>
        <dbReference type="EMBL" id="GGJ26031.1"/>
    </source>
</evidence>
<dbReference type="AlphaFoldDB" id="A0A917KTQ8"/>
<reference evidence="2" key="1">
    <citation type="journal article" date="2014" name="Int. J. Syst. Evol. Microbiol.">
        <title>Complete genome sequence of Corynebacterium casei LMG S-19264T (=DSM 44701T), isolated from a smear-ripened cheese.</title>
        <authorList>
            <consortium name="US DOE Joint Genome Institute (JGI-PGF)"/>
            <person name="Walter F."/>
            <person name="Albersmeier A."/>
            <person name="Kalinowski J."/>
            <person name="Ruckert C."/>
        </authorList>
    </citation>
    <scope>NUCLEOTIDE SEQUENCE</scope>
    <source>
        <strain evidence="2">CGMCC 1.3617</strain>
    </source>
</reference>
<sequence length="202" mass="22628">MKLHWSPRSPYVRKVMIAAHELGMADRLQTVRTVVAMDKPVPELMVENPLSKIPTLVTEDGTILYDSVVIMEYFDSLVGGGKLIPTAGPARFIELRRHALANGFLDVLIYWRTERGRETPLASMLQTYETKLNAILPALEAEIDAIAKTPVGIAQITLAVAGDYMDFRFPDLGWRDRAPRFSAWQSTFRERPSMLATPVVDG</sequence>
<dbReference type="SUPFAM" id="SSF47616">
    <property type="entry name" value="GST C-terminal domain-like"/>
    <property type="match status" value="1"/>
</dbReference>
<dbReference type="EMBL" id="BMKW01000009">
    <property type="protein sequence ID" value="GGJ26031.1"/>
    <property type="molecule type" value="Genomic_DNA"/>
</dbReference>
<comment type="caution">
    <text evidence="2">The sequence shown here is derived from an EMBL/GenBank/DDBJ whole genome shotgun (WGS) entry which is preliminary data.</text>
</comment>
<dbReference type="SUPFAM" id="SSF52833">
    <property type="entry name" value="Thioredoxin-like"/>
    <property type="match status" value="1"/>
</dbReference>
<accession>A0A917KTQ8</accession>
<evidence type="ECO:0000313" key="3">
    <source>
        <dbReference type="Proteomes" id="UP000661507"/>
    </source>
</evidence>
<protein>
    <submittedName>
        <fullName evidence="2">Glutathione S-transferase</fullName>
    </submittedName>
</protein>
<dbReference type="Gene3D" id="3.40.30.10">
    <property type="entry name" value="Glutaredoxin"/>
    <property type="match status" value="1"/>
</dbReference>
<reference evidence="2" key="2">
    <citation type="submission" date="2020-09" db="EMBL/GenBank/DDBJ databases">
        <authorList>
            <person name="Sun Q."/>
            <person name="Zhou Y."/>
        </authorList>
    </citation>
    <scope>NUCLEOTIDE SEQUENCE</scope>
    <source>
        <strain evidence="2">CGMCC 1.3617</strain>
    </source>
</reference>
<keyword evidence="3" id="KW-1185">Reference proteome</keyword>
<gene>
    <name evidence="2" type="primary">gst</name>
    <name evidence="2" type="ORF">GCM10011320_36770</name>
</gene>
<name>A0A917KTQ8_9PROT</name>
<evidence type="ECO:0000259" key="1">
    <source>
        <dbReference type="PROSITE" id="PS50404"/>
    </source>
</evidence>
<dbReference type="PANTHER" id="PTHR43968">
    <property type="match status" value="1"/>
</dbReference>
<feature type="domain" description="GST N-terminal" evidence="1">
    <location>
        <begin position="1"/>
        <end position="82"/>
    </location>
</feature>
<dbReference type="PROSITE" id="PS50404">
    <property type="entry name" value="GST_NTER"/>
    <property type="match status" value="1"/>
</dbReference>
<dbReference type="InterPro" id="IPR036249">
    <property type="entry name" value="Thioredoxin-like_sf"/>
</dbReference>
<dbReference type="InterPro" id="IPR050983">
    <property type="entry name" value="GST_Omega/HSP26"/>
</dbReference>
<dbReference type="Pfam" id="PF13409">
    <property type="entry name" value="GST_N_2"/>
    <property type="match status" value="1"/>
</dbReference>
<dbReference type="PANTHER" id="PTHR43968:SF6">
    <property type="entry name" value="GLUTATHIONE S-TRANSFERASE OMEGA"/>
    <property type="match status" value="1"/>
</dbReference>
<dbReference type="InterPro" id="IPR036282">
    <property type="entry name" value="Glutathione-S-Trfase_C_sf"/>
</dbReference>
<proteinExistence type="predicted"/>